<name>A0A8C9L361_SERCA</name>
<proteinExistence type="predicted"/>
<evidence type="ECO:0000313" key="2">
    <source>
        <dbReference type="Proteomes" id="UP000694409"/>
    </source>
</evidence>
<dbReference type="AlphaFoldDB" id="A0A8C9L361"/>
<keyword evidence="2" id="KW-1185">Reference proteome</keyword>
<sequence length="107" mass="11991">IIRDVRIRAHLCPFLSKGIISCFVTRLINHSWRVESRLVIQRLSSEGIRRAGNVIEIRMSGIPSRDGLENWSKNLLGLQRGGLLLVGGSALKVVWMLGLCRSRMLGL</sequence>
<dbReference type="Proteomes" id="UP000694409">
    <property type="component" value="Unassembled WGS sequence"/>
</dbReference>
<reference evidence="1" key="2">
    <citation type="submission" date="2025-09" db="UniProtKB">
        <authorList>
            <consortium name="Ensembl"/>
        </authorList>
    </citation>
    <scope>IDENTIFICATION</scope>
</reference>
<dbReference type="Ensembl" id="ENSSCAT00000001671.1">
    <property type="protein sequence ID" value="ENSSCAP00000001457.1"/>
    <property type="gene ID" value="ENSSCAG00000001219.1"/>
</dbReference>
<organism evidence="1 2">
    <name type="scientific">Serinus canaria</name>
    <name type="common">Island canary</name>
    <name type="synonym">Fringilla canaria</name>
    <dbReference type="NCBI Taxonomy" id="9135"/>
    <lineage>
        <taxon>Eukaryota</taxon>
        <taxon>Metazoa</taxon>
        <taxon>Chordata</taxon>
        <taxon>Craniata</taxon>
        <taxon>Vertebrata</taxon>
        <taxon>Euteleostomi</taxon>
        <taxon>Archelosauria</taxon>
        <taxon>Archosauria</taxon>
        <taxon>Dinosauria</taxon>
        <taxon>Saurischia</taxon>
        <taxon>Theropoda</taxon>
        <taxon>Coelurosauria</taxon>
        <taxon>Aves</taxon>
        <taxon>Neognathae</taxon>
        <taxon>Neoaves</taxon>
        <taxon>Telluraves</taxon>
        <taxon>Australaves</taxon>
        <taxon>Passeriformes</taxon>
        <taxon>Passeroidea</taxon>
        <taxon>Fringillidae</taxon>
        <taxon>Carduelinae</taxon>
        <taxon>Serinus</taxon>
    </lineage>
</organism>
<evidence type="ECO:0000313" key="1">
    <source>
        <dbReference type="Ensembl" id="ENSSCAP00000001457.1"/>
    </source>
</evidence>
<reference evidence="1" key="1">
    <citation type="submission" date="2025-08" db="UniProtKB">
        <authorList>
            <consortium name="Ensembl"/>
        </authorList>
    </citation>
    <scope>IDENTIFICATION</scope>
</reference>
<protein>
    <submittedName>
        <fullName evidence="1">Uncharacterized protein</fullName>
    </submittedName>
</protein>
<accession>A0A8C9L361</accession>
<dbReference type="GeneTree" id="ENSGT00960000189287"/>